<dbReference type="AlphaFoldDB" id="A0A8S2QGS8"/>
<evidence type="ECO:0000313" key="4">
    <source>
        <dbReference type="Proteomes" id="UP000682733"/>
    </source>
</evidence>
<proteinExistence type="predicted"/>
<gene>
    <name evidence="2" type="ORF">OVA965_LOCUS28202</name>
    <name evidence="3" type="ORF">TMI583_LOCUS28953</name>
</gene>
<dbReference type="Gene3D" id="1.20.1070.10">
    <property type="entry name" value="Rhodopsin 7-helix transmembrane proteins"/>
    <property type="match status" value="1"/>
</dbReference>
<name>A0A8S2QGS8_9BILA</name>
<dbReference type="EMBL" id="CAJNOK010019084">
    <property type="protein sequence ID" value="CAF1293426.1"/>
    <property type="molecule type" value="Genomic_DNA"/>
</dbReference>
<evidence type="ECO:0008006" key="5">
    <source>
        <dbReference type="Google" id="ProtNLM"/>
    </source>
</evidence>
<evidence type="ECO:0000313" key="2">
    <source>
        <dbReference type="EMBL" id="CAF1293426.1"/>
    </source>
</evidence>
<keyword evidence="1" id="KW-0472">Membrane</keyword>
<reference evidence="3" key="1">
    <citation type="submission" date="2021-02" db="EMBL/GenBank/DDBJ databases">
        <authorList>
            <person name="Nowell W R."/>
        </authorList>
    </citation>
    <scope>NUCLEOTIDE SEQUENCE</scope>
</reference>
<dbReference type="EMBL" id="CAJOBA010040657">
    <property type="protein sequence ID" value="CAF4098422.1"/>
    <property type="molecule type" value="Genomic_DNA"/>
</dbReference>
<protein>
    <recommendedName>
        <fullName evidence="5">G-protein coupled receptors family 1 profile domain-containing protein</fullName>
    </recommendedName>
</protein>
<evidence type="ECO:0000313" key="3">
    <source>
        <dbReference type="EMBL" id="CAF4098422.1"/>
    </source>
</evidence>
<evidence type="ECO:0000256" key="1">
    <source>
        <dbReference type="SAM" id="Phobius"/>
    </source>
</evidence>
<feature type="transmembrane region" description="Helical" evidence="1">
    <location>
        <begin position="58"/>
        <end position="80"/>
    </location>
</feature>
<dbReference type="Proteomes" id="UP000682733">
    <property type="component" value="Unassembled WGS sequence"/>
</dbReference>
<dbReference type="Proteomes" id="UP000677228">
    <property type="component" value="Unassembled WGS sequence"/>
</dbReference>
<sequence>MLSNRRRTDENRRVLIIITIECLLAILNSWLIDVLLSIFYCKTNLFIGNDCPLFIRKYYALTTILDFFNSITNIFLHGICSKIFRQELRILLCCQTVNKLKNKYLNSNKCMTSKVSSYLLQYPTKLVPYEHNLTQVMMKNWSLTTQILIKYQINQLKGSWV</sequence>
<feature type="transmembrane region" description="Helical" evidence="1">
    <location>
        <begin position="14"/>
        <end position="38"/>
    </location>
</feature>
<accession>A0A8S2QGS8</accession>
<comment type="caution">
    <text evidence="3">The sequence shown here is derived from an EMBL/GenBank/DDBJ whole genome shotgun (WGS) entry which is preliminary data.</text>
</comment>
<keyword evidence="1" id="KW-0812">Transmembrane</keyword>
<keyword evidence="1" id="KW-1133">Transmembrane helix</keyword>
<organism evidence="3 4">
    <name type="scientific">Didymodactylos carnosus</name>
    <dbReference type="NCBI Taxonomy" id="1234261"/>
    <lineage>
        <taxon>Eukaryota</taxon>
        <taxon>Metazoa</taxon>
        <taxon>Spiralia</taxon>
        <taxon>Gnathifera</taxon>
        <taxon>Rotifera</taxon>
        <taxon>Eurotatoria</taxon>
        <taxon>Bdelloidea</taxon>
        <taxon>Philodinida</taxon>
        <taxon>Philodinidae</taxon>
        <taxon>Didymodactylos</taxon>
    </lineage>
</organism>